<protein>
    <submittedName>
        <fullName evidence="4">D-galactose 1-dehydrogenase</fullName>
        <ecNumber evidence="4">1.1.1.48</ecNumber>
    </submittedName>
</protein>
<reference evidence="4 5" key="1">
    <citation type="submission" date="2020-08" db="EMBL/GenBank/DDBJ databases">
        <title>Functional genomics of gut bacteria from endangered species of beetles.</title>
        <authorList>
            <person name="Carlos-Shanley C."/>
        </authorList>
    </citation>
    <scope>NUCLEOTIDE SEQUENCE [LARGE SCALE GENOMIC DNA]</scope>
    <source>
        <strain evidence="4 5">S00245</strain>
    </source>
</reference>
<dbReference type="EC" id="1.1.1.48" evidence="4"/>
<proteinExistence type="inferred from homology"/>
<accession>A0A7W7KDF7</accession>
<dbReference type="AlphaFoldDB" id="A0A7W7KDF7"/>
<dbReference type="PANTHER" id="PTHR43708">
    <property type="entry name" value="CONSERVED EXPRESSED OXIDOREDUCTASE (EUROFUNG)"/>
    <property type="match status" value="1"/>
</dbReference>
<comment type="similarity">
    <text evidence="1">Belongs to the Gfo/Idh/MocA family.</text>
</comment>
<dbReference type="RefSeq" id="WP_184250220.1">
    <property type="nucleotide sequence ID" value="NZ_JACHLR010000032.1"/>
</dbReference>
<dbReference type="SUPFAM" id="SSF51735">
    <property type="entry name" value="NAD(P)-binding Rossmann-fold domains"/>
    <property type="match status" value="1"/>
</dbReference>
<dbReference type="Pfam" id="PF01408">
    <property type="entry name" value="GFO_IDH_MocA"/>
    <property type="match status" value="1"/>
</dbReference>
<keyword evidence="2 4" id="KW-0560">Oxidoreductase</keyword>
<keyword evidence="5" id="KW-1185">Reference proteome</keyword>
<name>A0A7W7KDF7_9SPHN</name>
<sequence length="312" mass="33732">MSRVPLRIAILGYGQIAQTQHVPSITANPDLDLVACITRRDIAPQGVPISASVAQLQASGLAVDAVSLCNTPGERMSTAFEVIAAGWHTMLEKPPAATLGAALAIEQAARDANVSLFASWHSRFAPAVAAAKRVLAGKRIDRIEIQWREDVRKWHPGQDWIWETSGFGVFDPGVNALSIATEILPCEIEVAAAQLQVPANRQMPIAAHLHFNGKGVPDAATASFDWRETAGEQWAIHVDHEGGSLALLDGGARLLIDDAPVAVGDEGEYPRLYRHFVDLMRESASDVDLRPMRLVADAFLIGNREVTDEFSI</sequence>
<feature type="domain" description="Gfo/Idh/MocA-like oxidoreductase N-terminal" evidence="3">
    <location>
        <begin position="6"/>
        <end position="117"/>
    </location>
</feature>
<evidence type="ECO:0000313" key="5">
    <source>
        <dbReference type="Proteomes" id="UP000555448"/>
    </source>
</evidence>
<dbReference type="InterPro" id="IPR000683">
    <property type="entry name" value="Gfo/Idh/MocA-like_OxRdtase_N"/>
</dbReference>
<dbReference type="EMBL" id="JACHLR010000032">
    <property type="protein sequence ID" value="MBB4860800.1"/>
    <property type="molecule type" value="Genomic_DNA"/>
</dbReference>
<evidence type="ECO:0000313" key="4">
    <source>
        <dbReference type="EMBL" id="MBB4860800.1"/>
    </source>
</evidence>
<organism evidence="4 5">
    <name type="scientific">Novosphingobium chloroacetimidivorans</name>
    <dbReference type="NCBI Taxonomy" id="1428314"/>
    <lineage>
        <taxon>Bacteria</taxon>
        <taxon>Pseudomonadati</taxon>
        <taxon>Pseudomonadota</taxon>
        <taxon>Alphaproteobacteria</taxon>
        <taxon>Sphingomonadales</taxon>
        <taxon>Sphingomonadaceae</taxon>
        <taxon>Novosphingobium</taxon>
    </lineage>
</organism>
<evidence type="ECO:0000259" key="3">
    <source>
        <dbReference type="Pfam" id="PF01408"/>
    </source>
</evidence>
<dbReference type="Gene3D" id="3.40.50.720">
    <property type="entry name" value="NAD(P)-binding Rossmann-like Domain"/>
    <property type="match status" value="1"/>
</dbReference>
<dbReference type="InterPro" id="IPR036291">
    <property type="entry name" value="NAD(P)-bd_dom_sf"/>
</dbReference>
<comment type="caution">
    <text evidence="4">The sequence shown here is derived from an EMBL/GenBank/DDBJ whole genome shotgun (WGS) entry which is preliminary data.</text>
</comment>
<dbReference type="Proteomes" id="UP000555448">
    <property type="component" value="Unassembled WGS sequence"/>
</dbReference>
<evidence type="ECO:0000256" key="2">
    <source>
        <dbReference type="ARBA" id="ARBA00023002"/>
    </source>
</evidence>
<dbReference type="Gene3D" id="3.30.360.10">
    <property type="entry name" value="Dihydrodipicolinate Reductase, domain 2"/>
    <property type="match status" value="1"/>
</dbReference>
<dbReference type="PANTHER" id="PTHR43708:SF5">
    <property type="entry name" value="CONSERVED EXPRESSED OXIDOREDUCTASE (EUROFUNG)-RELATED"/>
    <property type="match status" value="1"/>
</dbReference>
<dbReference type="GO" id="GO:0019151">
    <property type="term" value="F:galactose 1-dehydrogenase activity"/>
    <property type="evidence" value="ECO:0007669"/>
    <property type="project" value="UniProtKB-EC"/>
</dbReference>
<evidence type="ECO:0000256" key="1">
    <source>
        <dbReference type="ARBA" id="ARBA00010928"/>
    </source>
</evidence>
<dbReference type="InterPro" id="IPR051317">
    <property type="entry name" value="Gfo/Idh/MocA_oxidoreduct"/>
</dbReference>
<dbReference type="GO" id="GO:0000166">
    <property type="term" value="F:nucleotide binding"/>
    <property type="evidence" value="ECO:0007669"/>
    <property type="project" value="InterPro"/>
</dbReference>
<gene>
    <name evidence="4" type="ORF">HNO88_004145</name>
</gene>